<evidence type="ECO:0000259" key="2">
    <source>
        <dbReference type="Pfam" id="PF05170"/>
    </source>
</evidence>
<dbReference type="InterPro" id="IPR007844">
    <property type="entry name" value="AsmA"/>
</dbReference>
<feature type="domain" description="AsmA" evidence="2">
    <location>
        <begin position="8"/>
        <end position="177"/>
    </location>
</feature>
<feature type="region of interest" description="Disordered" evidence="1">
    <location>
        <begin position="626"/>
        <end position="647"/>
    </location>
</feature>
<dbReference type="EMBL" id="SLXL01000002">
    <property type="protein sequence ID" value="TCP26337.1"/>
    <property type="molecule type" value="Genomic_DNA"/>
</dbReference>
<protein>
    <submittedName>
        <fullName evidence="3">AsmA protein</fullName>
    </submittedName>
</protein>
<dbReference type="Pfam" id="PF05170">
    <property type="entry name" value="AsmA"/>
    <property type="match status" value="2"/>
</dbReference>
<feature type="domain" description="AsmA" evidence="2">
    <location>
        <begin position="337"/>
        <end position="531"/>
    </location>
</feature>
<proteinExistence type="predicted"/>
<dbReference type="PANTHER" id="PTHR30441">
    <property type="entry name" value="DUF748 DOMAIN-CONTAINING PROTEIN"/>
    <property type="match status" value="1"/>
</dbReference>
<organism evidence="3 4">
    <name type="scientific">Rhodovulum adriaticum</name>
    <name type="common">Rhodopseudomonas adriatica</name>
    <dbReference type="NCBI Taxonomy" id="35804"/>
    <lineage>
        <taxon>Bacteria</taxon>
        <taxon>Pseudomonadati</taxon>
        <taxon>Pseudomonadota</taxon>
        <taxon>Alphaproteobacteria</taxon>
        <taxon>Rhodobacterales</taxon>
        <taxon>Paracoccaceae</taxon>
        <taxon>Rhodovulum</taxon>
    </lineage>
</organism>
<sequence>MRWLIRLVLTLGVFVVLAVGALFLLPADRIAGLAADQIRAATGRELTMTGRLRPAIWPDIGISTGPVALSNADWSDQGPLLQAKGLSVGLDLRALIGGDIVIRQITAEAPQIVLERAADGRVNWALGGEEATGGAAPGDGGGGAPRAFTLDTGRITGARVTYIDHATGQRTDLSGLDATLALPDYAGAATLALSATLNGAPLSADVTIGQVAAMMEGRVSTVAVQAALAGAKAGFEGRAGLRPLAAEGTVQAEATDLPALFAALGQPAPDLPPGVGQRLGVSGQLTYAPEGSVHLREATLRQDDNVLSGAADLFLQEKPRLTGQFRAGALDLSAFTLEEPQANGAAGGDTARGWSTAPIDVGALGALDAELALTADSVNLGKGQLGPTQIRATLTDRRLVIDLQRVQGYGGTVTGAVVVNGRGGLSVRGDLAVAGMQMQPLLGDLAGFERLIGQGDVTLSVLGSGASLAAIMDSLDGTGAVSFGKGEILGLDITGMLRTLDTSYVGKGSKTIFDAITASFTIEDGVLRNDDLSFVAPLLRAVGEGRVGLGGQTVKYRLVPTALSGTDGKGGLKVPLLIRGSWSDPKFQLDLEALAEEELDLEGQREALKEQAEAVAEKAREDLRTRAAEELGVSSDEGESLEDAARRKLREEAEKGLRGLFGIK</sequence>
<gene>
    <name evidence="3" type="ORF">EV656_102302</name>
</gene>
<evidence type="ECO:0000313" key="3">
    <source>
        <dbReference type="EMBL" id="TCP26337.1"/>
    </source>
</evidence>
<accession>A0A4R2NWG4</accession>
<dbReference type="GO" id="GO:0090313">
    <property type="term" value="P:regulation of protein targeting to membrane"/>
    <property type="evidence" value="ECO:0007669"/>
    <property type="project" value="TreeGrafter"/>
</dbReference>
<reference evidence="3 4" key="1">
    <citation type="submission" date="2019-03" db="EMBL/GenBank/DDBJ databases">
        <title>Genomic Encyclopedia of Type Strains, Phase IV (KMG-IV): sequencing the most valuable type-strain genomes for metagenomic binning, comparative biology and taxonomic classification.</title>
        <authorList>
            <person name="Goeker M."/>
        </authorList>
    </citation>
    <scope>NUCLEOTIDE SEQUENCE [LARGE SCALE GENOMIC DNA]</scope>
    <source>
        <strain evidence="3 4">DSM 2781</strain>
    </source>
</reference>
<dbReference type="GO" id="GO:0005886">
    <property type="term" value="C:plasma membrane"/>
    <property type="evidence" value="ECO:0007669"/>
    <property type="project" value="TreeGrafter"/>
</dbReference>
<name>A0A4R2NWG4_RHOAD</name>
<dbReference type="OrthoDB" id="5439561at2"/>
<dbReference type="Proteomes" id="UP000295733">
    <property type="component" value="Unassembled WGS sequence"/>
</dbReference>
<keyword evidence="4" id="KW-1185">Reference proteome</keyword>
<comment type="caution">
    <text evidence="3">The sequence shown here is derived from an EMBL/GenBank/DDBJ whole genome shotgun (WGS) entry which is preliminary data.</text>
</comment>
<dbReference type="InterPro" id="IPR052894">
    <property type="entry name" value="AsmA-related"/>
</dbReference>
<evidence type="ECO:0000313" key="4">
    <source>
        <dbReference type="Proteomes" id="UP000295733"/>
    </source>
</evidence>
<dbReference type="RefSeq" id="WP_132600201.1">
    <property type="nucleotide sequence ID" value="NZ_SLXL01000002.1"/>
</dbReference>
<dbReference type="PANTHER" id="PTHR30441:SF4">
    <property type="entry name" value="PROTEIN ASMA"/>
    <property type="match status" value="1"/>
</dbReference>
<evidence type="ECO:0000256" key="1">
    <source>
        <dbReference type="SAM" id="MobiDB-lite"/>
    </source>
</evidence>
<dbReference type="AlphaFoldDB" id="A0A4R2NWG4"/>